<proteinExistence type="predicted"/>
<gene>
    <name evidence="1" type="ORF">FAZ21_16845</name>
</gene>
<organism evidence="1 2">
    <name type="scientific">Chitiniphilus eburneus</name>
    <dbReference type="NCBI Taxonomy" id="2571148"/>
    <lineage>
        <taxon>Bacteria</taxon>
        <taxon>Pseudomonadati</taxon>
        <taxon>Pseudomonadota</taxon>
        <taxon>Betaproteobacteria</taxon>
        <taxon>Neisseriales</taxon>
        <taxon>Chitinibacteraceae</taxon>
        <taxon>Chitiniphilus</taxon>
    </lineage>
</organism>
<dbReference type="RefSeq" id="WP_136774610.1">
    <property type="nucleotide sequence ID" value="NZ_CP156074.1"/>
</dbReference>
<protein>
    <submittedName>
        <fullName evidence="1">Uncharacterized protein</fullName>
    </submittedName>
</protein>
<accession>A0A4U0PFY5</accession>
<reference evidence="1 2" key="1">
    <citation type="submission" date="2019-04" db="EMBL/GenBank/DDBJ databases">
        <title>Chitiniphilus eburnea sp. nov., a novel chitinolytic bacterium isolated from aquaculture sludge.</title>
        <authorList>
            <person name="Sheng M."/>
        </authorList>
    </citation>
    <scope>NUCLEOTIDE SEQUENCE [LARGE SCALE GENOMIC DNA]</scope>
    <source>
        <strain evidence="1 2">HX-2-15</strain>
    </source>
</reference>
<keyword evidence="2" id="KW-1185">Reference proteome</keyword>
<dbReference type="AlphaFoldDB" id="A0A4U0PFY5"/>
<name>A0A4U0PFY5_9NEIS</name>
<comment type="caution">
    <text evidence="1">The sequence shown here is derived from an EMBL/GenBank/DDBJ whole genome shotgun (WGS) entry which is preliminary data.</text>
</comment>
<dbReference type="EMBL" id="SUMF01000029">
    <property type="protein sequence ID" value="TJZ66851.1"/>
    <property type="molecule type" value="Genomic_DNA"/>
</dbReference>
<sequence length="127" mass="14620">MKNSFFLFFFYANCAMAQNGLICDVRLDRVFHDKAQKEFVYKKSQVRDLTEKSPKECLQNKNALKAILATKKTLSDDIKHAMAAVFKEGDRYQVSLHNGGPREEFEFGGIYSCEVIEGKAFDCKFDR</sequence>
<evidence type="ECO:0000313" key="1">
    <source>
        <dbReference type="EMBL" id="TJZ66851.1"/>
    </source>
</evidence>
<evidence type="ECO:0000313" key="2">
    <source>
        <dbReference type="Proteomes" id="UP000310016"/>
    </source>
</evidence>
<dbReference type="Proteomes" id="UP000310016">
    <property type="component" value="Unassembled WGS sequence"/>
</dbReference>